<proteinExistence type="predicted"/>
<feature type="compositionally biased region" description="Low complexity" evidence="1">
    <location>
        <begin position="1"/>
        <end position="15"/>
    </location>
</feature>
<name>A0AAV0BAU4_PHAPC</name>
<feature type="region of interest" description="Disordered" evidence="1">
    <location>
        <begin position="381"/>
        <end position="412"/>
    </location>
</feature>
<gene>
    <name evidence="2" type="ORF">PPACK8108_LOCUS16035</name>
</gene>
<feature type="region of interest" description="Disordered" evidence="1">
    <location>
        <begin position="326"/>
        <end position="349"/>
    </location>
</feature>
<evidence type="ECO:0000313" key="2">
    <source>
        <dbReference type="EMBL" id="CAH7682881.1"/>
    </source>
</evidence>
<feature type="compositionally biased region" description="Basic residues" evidence="1">
    <location>
        <begin position="390"/>
        <end position="400"/>
    </location>
</feature>
<comment type="caution">
    <text evidence="2">The sequence shown here is derived from an EMBL/GenBank/DDBJ whole genome shotgun (WGS) entry which is preliminary data.</text>
</comment>
<feature type="compositionally biased region" description="Low complexity" evidence="1">
    <location>
        <begin position="336"/>
        <end position="347"/>
    </location>
</feature>
<feature type="compositionally biased region" description="Polar residues" evidence="1">
    <location>
        <begin position="31"/>
        <end position="47"/>
    </location>
</feature>
<evidence type="ECO:0000256" key="1">
    <source>
        <dbReference type="SAM" id="MobiDB-lite"/>
    </source>
</evidence>
<feature type="region of interest" description="Disordered" evidence="1">
    <location>
        <begin position="282"/>
        <end position="314"/>
    </location>
</feature>
<feature type="compositionally biased region" description="Polar residues" evidence="1">
    <location>
        <begin position="295"/>
        <end position="314"/>
    </location>
</feature>
<feature type="region of interest" description="Disordered" evidence="1">
    <location>
        <begin position="1"/>
        <end position="47"/>
    </location>
</feature>
<protein>
    <submittedName>
        <fullName evidence="2">Uncharacterized protein</fullName>
    </submittedName>
</protein>
<accession>A0AAV0BAU4</accession>
<keyword evidence="3" id="KW-1185">Reference proteome</keyword>
<evidence type="ECO:0000313" key="3">
    <source>
        <dbReference type="Proteomes" id="UP001153365"/>
    </source>
</evidence>
<reference evidence="2" key="1">
    <citation type="submission" date="2022-06" db="EMBL/GenBank/DDBJ databases">
        <authorList>
            <consortium name="SYNGENTA / RWTH Aachen University"/>
        </authorList>
    </citation>
    <scope>NUCLEOTIDE SEQUENCE</scope>
</reference>
<dbReference type="EMBL" id="CALTRL010004325">
    <property type="protein sequence ID" value="CAH7682881.1"/>
    <property type="molecule type" value="Genomic_DNA"/>
</dbReference>
<feature type="region of interest" description="Disordered" evidence="1">
    <location>
        <begin position="205"/>
        <end position="226"/>
    </location>
</feature>
<organism evidence="2 3">
    <name type="scientific">Phakopsora pachyrhizi</name>
    <name type="common">Asian soybean rust disease fungus</name>
    <dbReference type="NCBI Taxonomy" id="170000"/>
    <lineage>
        <taxon>Eukaryota</taxon>
        <taxon>Fungi</taxon>
        <taxon>Dikarya</taxon>
        <taxon>Basidiomycota</taxon>
        <taxon>Pucciniomycotina</taxon>
        <taxon>Pucciniomycetes</taxon>
        <taxon>Pucciniales</taxon>
        <taxon>Phakopsoraceae</taxon>
        <taxon>Phakopsora</taxon>
    </lineage>
</organism>
<sequence length="495" mass="54807">MHNSSSSSASSSTDSWDFDPDLIIPDGPLTLLQSDSKNDTENSSVSSSIQFAPISSNVAYSTLTTTTTTNNLNYSNSSQSVRPRTDDSERTFINLVVLNLRMRMRMRLRMRNKYKFQAYEDCNNKRVEDGVEIEINSINTDKLRSRTSSTLSSEDKINYDGIKTEGPNDDLKCSIHASDFFDSDPDPSTSGGLAASAYELVKSSDLSSNDSGSPLSLKTEISSTGNQTHHPLYVNNLFSDLHQDDLIPNTIEEQDAYINETCHRFLDPAQGFCIDHIQDDSNHEGESAVDKVPTNYKQSLSTRSSGGNIKTTSSSSLTGYSFPIFPHPSPHINRPSSTMTTSSSSRSIAVSIPHCPQSVATTSSTNSGRVKAAVSSNALSLAAPSPHSLKPPRLRTKSLKHTSSNPKIGDDHRPQLRLQHQASSSRVQSPSWFTAKRFCCRSEDKPEIWQTYIWQLWHLALIVVDGDIFLCSFFQLEKQKENVVSLDLEYVQLLV</sequence>
<feature type="compositionally biased region" description="Low complexity" evidence="1">
    <location>
        <begin position="205"/>
        <end position="217"/>
    </location>
</feature>
<dbReference type="AlphaFoldDB" id="A0AAV0BAU4"/>
<dbReference type="Proteomes" id="UP001153365">
    <property type="component" value="Unassembled WGS sequence"/>
</dbReference>